<evidence type="ECO:0000313" key="2">
    <source>
        <dbReference type="EMBL" id="QNU67062.1"/>
    </source>
</evidence>
<evidence type="ECO:0000313" key="3">
    <source>
        <dbReference type="Proteomes" id="UP000306409"/>
    </source>
</evidence>
<dbReference type="InterPro" id="IPR058240">
    <property type="entry name" value="rSAM_sf"/>
</dbReference>
<dbReference type="InterPro" id="IPR023885">
    <property type="entry name" value="4Fe4S-binding_SPASM_dom"/>
</dbReference>
<dbReference type="PANTHER" id="PTHR11228:SF27">
    <property type="entry name" value="GLYCYL-RADICAL ENZYME ACTIVATING ENZYME MJ1227-RELATED"/>
    <property type="match status" value="1"/>
</dbReference>
<sequence length="151" mass="17046">MKMQKFYAEVSEWTKEKFNNEFAYVAPTDFLTDNRDNPVVDFIDPNKIMPMCGAGKYHCSIGPDGNVILCPGAGKQIKITPGNCLEEDFKKIWMEGDVFKAVRQPNIPGCSTCEYKNCMGGCHVRTFHKYGKVGSGPDPECRKNFLKKYQA</sequence>
<proteinExistence type="predicted"/>
<dbReference type="KEGG" id="rher:EHE19_000435"/>
<protein>
    <submittedName>
        <fullName evidence="2">SPASM domain-containing protein</fullName>
    </submittedName>
</protein>
<dbReference type="InterPro" id="IPR050377">
    <property type="entry name" value="Radical_SAM_PqqE_MftC-like"/>
</dbReference>
<evidence type="ECO:0000259" key="1">
    <source>
        <dbReference type="Pfam" id="PF13186"/>
    </source>
</evidence>
<dbReference type="PANTHER" id="PTHR11228">
    <property type="entry name" value="RADICAL SAM DOMAIN PROTEIN"/>
    <property type="match status" value="1"/>
</dbReference>
<name>A0A4U7JIC7_9FIRM</name>
<dbReference type="Pfam" id="PF13186">
    <property type="entry name" value="SPASM"/>
    <property type="match status" value="1"/>
</dbReference>
<dbReference type="Proteomes" id="UP000306409">
    <property type="component" value="Chromosome"/>
</dbReference>
<dbReference type="NCBIfam" id="TIGR04085">
    <property type="entry name" value="rSAM_more_4Fe4S"/>
    <property type="match status" value="1"/>
</dbReference>
<feature type="domain" description="4Fe4S-binding SPASM" evidence="1">
    <location>
        <begin position="52"/>
        <end position="114"/>
    </location>
</feature>
<dbReference type="Gene3D" id="3.20.20.70">
    <property type="entry name" value="Aldolase class I"/>
    <property type="match status" value="1"/>
</dbReference>
<dbReference type="InterPro" id="IPR013785">
    <property type="entry name" value="Aldolase_TIM"/>
</dbReference>
<dbReference type="SUPFAM" id="SSF102114">
    <property type="entry name" value="Radical SAM enzymes"/>
    <property type="match status" value="1"/>
</dbReference>
<reference evidence="2 3" key="1">
    <citation type="submission" date="2020-09" db="EMBL/GenBank/DDBJ databases">
        <title>Characterization and genome sequencing of Ruminiclostridium sp. nov. MA18.</title>
        <authorList>
            <person name="Rettenmaier R."/>
            <person name="Kowollik M.-L."/>
            <person name="Liebl W."/>
            <person name="Zverlov V."/>
        </authorList>
    </citation>
    <scope>NUCLEOTIDE SEQUENCE [LARGE SCALE GENOMIC DNA]</scope>
    <source>
        <strain evidence="2 3">MA18</strain>
    </source>
</reference>
<accession>A0A4U7JIC7</accession>
<dbReference type="OrthoDB" id="9810775at2"/>
<gene>
    <name evidence="2" type="ORF">EHE19_000435</name>
</gene>
<dbReference type="EMBL" id="CP061336">
    <property type="protein sequence ID" value="QNU67062.1"/>
    <property type="molecule type" value="Genomic_DNA"/>
</dbReference>
<dbReference type="AlphaFoldDB" id="A0A4U7JIC7"/>
<organism evidence="2 3">
    <name type="scientific">Ruminiclostridium herbifermentans</name>
    <dbReference type="NCBI Taxonomy" id="2488810"/>
    <lineage>
        <taxon>Bacteria</taxon>
        <taxon>Bacillati</taxon>
        <taxon>Bacillota</taxon>
        <taxon>Clostridia</taxon>
        <taxon>Eubacteriales</taxon>
        <taxon>Oscillospiraceae</taxon>
        <taxon>Ruminiclostridium</taxon>
    </lineage>
</organism>
<keyword evidence="3" id="KW-1185">Reference proteome</keyword>